<dbReference type="Proteomes" id="UP000054771">
    <property type="component" value="Unassembled WGS sequence"/>
</dbReference>
<keyword evidence="7" id="KW-1185">Reference proteome</keyword>
<sequence>MSLNKETEQDNFWLSAKGQHVRVPYLPNLFLSWKAKLHPDYERARDEVLNPWIRTWVDDDMTCRKLQKAEFGVFAAILCADAPFDRLCTVAKYFAWYFIWDDILTNTPVFDCGALQGQPLAMKEYRDASMEYIKHQLLPENPCPDLSVYPLELQKALECWEEVGVHIRSVCDRGTCEVLFEAMLAYISAVGDANALFHDGSVPSVEAYWWRRDYAAGVYPTIATIPFALGVDITPAYAAIPEMQALWKSTSYLVHITNDMLSLRKELRDGQIENIVPVLMLNEGLNINEAIQRSYHFAEENARGVESTGAALLSRADGKHSDVAKAFTRGCMDIAAGLIHWSYSGQRYFKASDLDAENVLHFYAVSKEKMVHVGGVNVNLPILTPKMYSKIPAVAAGSLVAMVCGGLWYLKLLV</sequence>
<dbReference type="AlphaFoldDB" id="A0A0U5CJ36"/>
<name>A0A0U5CJ36_ASPCI</name>
<dbReference type="PANTHER" id="PTHR35201:SF4">
    <property type="entry name" value="BETA-PINACENE SYNTHASE-RELATED"/>
    <property type="match status" value="1"/>
</dbReference>
<evidence type="ECO:0000256" key="3">
    <source>
        <dbReference type="ARBA" id="ARBA00022842"/>
    </source>
</evidence>
<evidence type="ECO:0000256" key="2">
    <source>
        <dbReference type="ARBA" id="ARBA00006333"/>
    </source>
</evidence>
<proteinExistence type="inferred from homology"/>
<evidence type="ECO:0000256" key="1">
    <source>
        <dbReference type="ARBA" id="ARBA00001946"/>
    </source>
</evidence>
<dbReference type="STRING" id="454130.A0A0U5CJ36"/>
<dbReference type="GO" id="GO:0046872">
    <property type="term" value="F:metal ion binding"/>
    <property type="evidence" value="ECO:0007669"/>
    <property type="project" value="UniProtKB-KW"/>
</dbReference>
<dbReference type="SFLD" id="SFLDG01020">
    <property type="entry name" value="Terpene_Cyclase_Like_2"/>
    <property type="match status" value="1"/>
</dbReference>
<accession>A0A0U5CJ36</accession>
<evidence type="ECO:0000256" key="5">
    <source>
        <dbReference type="SAM" id="Phobius"/>
    </source>
</evidence>
<feature type="transmembrane region" description="Helical" evidence="5">
    <location>
        <begin position="391"/>
        <end position="410"/>
    </location>
</feature>
<keyword evidence="3 4" id="KW-0460">Magnesium</keyword>
<organism evidence="6 7">
    <name type="scientific">Aspergillus calidoustus</name>
    <dbReference type="NCBI Taxonomy" id="454130"/>
    <lineage>
        <taxon>Eukaryota</taxon>
        <taxon>Fungi</taxon>
        <taxon>Dikarya</taxon>
        <taxon>Ascomycota</taxon>
        <taxon>Pezizomycotina</taxon>
        <taxon>Eurotiomycetes</taxon>
        <taxon>Eurotiomycetidae</taxon>
        <taxon>Eurotiales</taxon>
        <taxon>Aspergillaceae</taxon>
        <taxon>Aspergillus</taxon>
        <taxon>Aspergillus subgen. Nidulantes</taxon>
    </lineage>
</organism>
<comment type="cofactor">
    <cofactor evidence="1 4">
        <name>Mg(2+)</name>
        <dbReference type="ChEBI" id="CHEBI:18420"/>
    </cofactor>
</comment>
<dbReference type="PANTHER" id="PTHR35201">
    <property type="entry name" value="TERPENE SYNTHASE"/>
    <property type="match status" value="1"/>
</dbReference>
<gene>
    <name evidence="6" type="ORF">ASPCAL14029</name>
</gene>
<dbReference type="InterPro" id="IPR034686">
    <property type="entry name" value="Terpene_cyclase-like_2"/>
</dbReference>
<keyword evidence="5" id="KW-0812">Transmembrane</keyword>
<dbReference type="Gene3D" id="1.10.600.10">
    <property type="entry name" value="Farnesyl Diphosphate Synthase"/>
    <property type="match status" value="1"/>
</dbReference>
<comment type="similarity">
    <text evidence="2 4">Belongs to the terpene synthase family.</text>
</comment>
<keyword evidence="4" id="KW-0479">Metal-binding</keyword>
<dbReference type="InterPro" id="IPR008949">
    <property type="entry name" value="Isoprenoid_synthase_dom_sf"/>
</dbReference>
<keyword evidence="4" id="KW-0456">Lyase</keyword>
<dbReference type="SFLD" id="SFLDS00005">
    <property type="entry name" value="Isoprenoid_Synthase_Type_I"/>
    <property type="match status" value="1"/>
</dbReference>
<evidence type="ECO:0000256" key="4">
    <source>
        <dbReference type="RuleBase" id="RU366034"/>
    </source>
</evidence>
<dbReference type="GO" id="GO:0008299">
    <property type="term" value="P:isoprenoid biosynthetic process"/>
    <property type="evidence" value="ECO:0007669"/>
    <property type="project" value="UniProtKB-ARBA"/>
</dbReference>
<dbReference type="OMA" id="IFFWDDE"/>
<dbReference type="OrthoDB" id="2861623at2759"/>
<reference evidence="7" key="1">
    <citation type="journal article" date="2016" name="Genome Announc.">
        <title>Draft genome sequences of fungus Aspergillus calidoustus.</title>
        <authorList>
            <person name="Horn F."/>
            <person name="Linde J."/>
            <person name="Mattern D.J."/>
            <person name="Walther G."/>
            <person name="Guthke R."/>
            <person name="Scherlach K."/>
            <person name="Martin K."/>
            <person name="Brakhage A.A."/>
            <person name="Petzke L."/>
            <person name="Valiante V."/>
        </authorList>
    </citation>
    <scope>NUCLEOTIDE SEQUENCE [LARGE SCALE GENOMIC DNA]</scope>
    <source>
        <strain evidence="7">SF006504</strain>
    </source>
</reference>
<dbReference type="SUPFAM" id="SSF48576">
    <property type="entry name" value="Terpenoid synthases"/>
    <property type="match status" value="1"/>
</dbReference>
<protein>
    <recommendedName>
        <fullName evidence="4">Terpene synthase</fullName>
        <ecNumber evidence="4">4.2.3.-</ecNumber>
    </recommendedName>
</protein>
<evidence type="ECO:0000313" key="7">
    <source>
        <dbReference type="Proteomes" id="UP000054771"/>
    </source>
</evidence>
<dbReference type="GO" id="GO:0010333">
    <property type="term" value="F:terpene synthase activity"/>
    <property type="evidence" value="ECO:0007669"/>
    <property type="project" value="InterPro"/>
</dbReference>
<dbReference type="Pfam" id="PF19086">
    <property type="entry name" value="Terpene_syn_C_2"/>
    <property type="match status" value="1"/>
</dbReference>
<keyword evidence="5" id="KW-0472">Membrane</keyword>
<dbReference type="EC" id="4.2.3.-" evidence="4"/>
<keyword evidence="5" id="KW-1133">Transmembrane helix</keyword>
<dbReference type="EMBL" id="CDMC01000021">
    <property type="protein sequence ID" value="CEL10922.1"/>
    <property type="molecule type" value="Genomic_DNA"/>
</dbReference>
<evidence type="ECO:0000313" key="6">
    <source>
        <dbReference type="EMBL" id="CEL10922.1"/>
    </source>
</evidence>